<protein>
    <recommendedName>
        <fullName evidence="8">EF-hand calcium-binding domain-containing protein 7</fullName>
    </recommendedName>
</protein>
<evidence type="ECO:0000256" key="5">
    <source>
        <dbReference type="ARBA" id="ARBA00022837"/>
    </source>
</evidence>
<dbReference type="Pfam" id="PF13499">
    <property type="entry name" value="EF-hand_7"/>
    <property type="match status" value="1"/>
</dbReference>
<reference evidence="12" key="1">
    <citation type="submission" date="2025-08" db="UniProtKB">
        <authorList>
            <consortium name="RefSeq"/>
        </authorList>
    </citation>
    <scope>IDENTIFICATION</scope>
</reference>
<evidence type="ECO:0000313" key="12">
    <source>
        <dbReference type="RefSeq" id="XP_030647404.1"/>
    </source>
</evidence>
<keyword evidence="7" id="KW-0966">Cell projection</keyword>
<name>A0A6J2WT21_CHACN</name>
<dbReference type="SMART" id="SM00054">
    <property type="entry name" value="EFh"/>
    <property type="match status" value="3"/>
</dbReference>
<sequence>MLRTQRLDEKNFYMNCRAAYLAVFRSSLTNITSKEQLCLVLQQAGHNPSQKTLDKYWPPRTRKLNFDDFYEILKQEKPTELQEVMRVFRKLDVSGSGLISHADLAKILTSSGEKMSQGEVNAVFSLADVNSEGKLDYEGFCRVWSSTAEQLQTAALQRLETDSRLKRLNFGSQADSSELHTETLLKSKPDNTHIRDGQSSSRPSSARSRRSPTTAAVSLGTSMGTSVTKSTKLPEAKNIEDWHQSTVRGCFFLEEDGTIVSLQYQLYLPQTTNVHLSIQPFPLNHTDQKSPPWMNVDTALFVVVHNKTKEESNLVCFTEHRDRERYMWRGELSAGSYLLLPFTSGCRLRKKTSKSVTKPTNLVQRNQSGELELTREFRVALSDIFEVIDVDGNGLLSLQEYNFFEQRTSGENCDEDAWAICKETFDTRGTELTKQGFLELNLMEASDREGDSSDLWLTLEAMGYNHSLEMVEACPFLIDVHCEDVEPVVQAVSLETGLKMLNSAVQKSICSKGEAQLLKGHDSVYLYTYRGDNRISTVIANKSNQKVTVHINNDQSRNCCSSRGMSVFAMEIPARTKMLCQHVLPVNERQEWMYSCAENVIPAS</sequence>
<dbReference type="GO" id="GO:0005509">
    <property type="term" value="F:calcium ion binding"/>
    <property type="evidence" value="ECO:0007669"/>
    <property type="project" value="InterPro"/>
</dbReference>
<keyword evidence="11" id="KW-1185">Reference proteome</keyword>
<dbReference type="GeneID" id="115827647"/>
<dbReference type="FunFam" id="1.10.238.10:FF:000193">
    <property type="entry name" value="EF-hand calcium-binding domain-containing protein 7"/>
    <property type="match status" value="1"/>
</dbReference>
<keyword evidence="4" id="KW-0677">Repeat</keyword>
<dbReference type="Proteomes" id="UP000504632">
    <property type="component" value="Chromosome 14"/>
</dbReference>
<accession>A0A6J2WT21</accession>
<evidence type="ECO:0000256" key="8">
    <source>
        <dbReference type="ARBA" id="ARBA00069151"/>
    </source>
</evidence>
<dbReference type="InterPro" id="IPR052266">
    <property type="entry name" value="Miro-EF-hand_domain"/>
</dbReference>
<dbReference type="GO" id="GO:1903569">
    <property type="term" value="P:positive regulation of protein localization to ciliary membrane"/>
    <property type="evidence" value="ECO:0007669"/>
    <property type="project" value="TreeGrafter"/>
</dbReference>
<dbReference type="PANTHER" id="PTHR46819:SF1">
    <property type="entry name" value="EF-HAND CALCIUM-BINDING DOMAIN-CONTAINING PROTEIN 7"/>
    <property type="match status" value="1"/>
</dbReference>
<proteinExistence type="predicted"/>
<dbReference type="AlphaFoldDB" id="A0A6J2WT21"/>
<evidence type="ECO:0000256" key="3">
    <source>
        <dbReference type="ARBA" id="ARBA00022723"/>
    </source>
</evidence>
<feature type="compositionally biased region" description="Basic and acidic residues" evidence="9">
    <location>
        <begin position="186"/>
        <end position="196"/>
    </location>
</feature>
<evidence type="ECO:0000256" key="1">
    <source>
        <dbReference type="ARBA" id="ARBA00004522"/>
    </source>
</evidence>
<dbReference type="InterPro" id="IPR018247">
    <property type="entry name" value="EF_Hand_1_Ca_BS"/>
</dbReference>
<dbReference type="GO" id="GO:0098797">
    <property type="term" value="C:plasma membrane protein complex"/>
    <property type="evidence" value="ECO:0007669"/>
    <property type="project" value="TreeGrafter"/>
</dbReference>
<evidence type="ECO:0000256" key="9">
    <source>
        <dbReference type="SAM" id="MobiDB-lite"/>
    </source>
</evidence>
<dbReference type="CDD" id="cd00051">
    <property type="entry name" value="EFh"/>
    <property type="match status" value="1"/>
</dbReference>
<dbReference type="CTD" id="84455"/>
<feature type="domain" description="EF-hand" evidence="10">
    <location>
        <begin position="79"/>
        <end position="114"/>
    </location>
</feature>
<evidence type="ECO:0000256" key="4">
    <source>
        <dbReference type="ARBA" id="ARBA00022737"/>
    </source>
</evidence>
<dbReference type="SUPFAM" id="SSF47473">
    <property type="entry name" value="EF-hand"/>
    <property type="match status" value="2"/>
</dbReference>
<feature type="compositionally biased region" description="Low complexity" evidence="9">
    <location>
        <begin position="199"/>
        <end position="216"/>
    </location>
</feature>
<feature type="region of interest" description="Disordered" evidence="9">
    <location>
        <begin position="186"/>
        <end position="230"/>
    </location>
</feature>
<evidence type="ECO:0000313" key="11">
    <source>
        <dbReference type="Proteomes" id="UP000504632"/>
    </source>
</evidence>
<dbReference type="InterPro" id="IPR011992">
    <property type="entry name" value="EF-hand-dom_pair"/>
</dbReference>
<evidence type="ECO:0000256" key="2">
    <source>
        <dbReference type="ARBA" id="ARBA00022475"/>
    </source>
</evidence>
<evidence type="ECO:0000256" key="7">
    <source>
        <dbReference type="ARBA" id="ARBA00023273"/>
    </source>
</evidence>
<dbReference type="PROSITE" id="PS00018">
    <property type="entry name" value="EF_HAND_1"/>
    <property type="match status" value="2"/>
</dbReference>
<evidence type="ECO:0000256" key="6">
    <source>
        <dbReference type="ARBA" id="ARBA00023136"/>
    </source>
</evidence>
<organism evidence="11 12">
    <name type="scientific">Chanos chanos</name>
    <name type="common">Milkfish</name>
    <name type="synonym">Mugil chanos</name>
    <dbReference type="NCBI Taxonomy" id="29144"/>
    <lineage>
        <taxon>Eukaryota</taxon>
        <taxon>Metazoa</taxon>
        <taxon>Chordata</taxon>
        <taxon>Craniata</taxon>
        <taxon>Vertebrata</taxon>
        <taxon>Euteleostomi</taxon>
        <taxon>Actinopterygii</taxon>
        <taxon>Neopterygii</taxon>
        <taxon>Teleostei</taxon>
        <taxon>Ostariophysi</taxon>
        <taxon>Gonorynchiformes</taxon>
        <taxon>Chanidae</taxon>
        <taxon>Chanos</taxon>
    </lineage>
</organism>
<dbReference type="OrthoDB" id="26525at2759"/>
<dbReference type="InParanoid" id="A0A6J2WT21"/>
<dbReference type="GO" id="GO:0060170">
    <property type="term" value="C:ciliary membrane"/>
    <property type="evidence" value="ECO:0007669"/>
    <property type="project" value="UniProtKB-SubCell"/>
</dbReference>
<dbReference type="RefSeq" id="XP_030647404.1">
    <property type="nucleotide sequence ID" value="XM_030791544.1"/>
</dbReference>
<feature type="compositionally biased region" description="Polar residues" evidence="9">
    <location>
        <begin position="219"/>
        <end position="230"/>
    </location>
</feature>
<dbReference type="InterPro" id="IPR002048">
    <property type="entry name" value="EF_hand_dom"/>
</dbReference>
<keyword evidence="3" id="KW-0479">Metal-binding</keyword>
<dbReference type="Pfam" id="PF13202">
    <property type="entry name" value="EF-hand_5"/>
    <property type="match status" value="1"/>
</dbReference>
<dbReference type="PROSITE" id="PS50222">
    <property type="entry name" value="EF_HAND_2"/>
    <property type="match status" value="1"/>
</dbReference>
<comment type="subcellular location">
    <subcellularLocation>
        <location evidence="1">Cell projection</location>
        <location evidence="1">Cilium membrane</location>
        <topology evidence="1">Peripheral membrane protein</topology>
        <orientation evidence="1">Cytoplasmic side</orientation>
    </subcellularLocation>
</comment>
<dbReference type="PANTHER" id="PTHR46819">
    <property type="entry name" value="EF-HAND CALCIUM-BINDING DOMAIN-CONTAINING PROTEIN 7"/>
    <property type="match status" value="1"/>
</dbReference>
<keyword evidence="6" id="KW-0472">Membrane</keyword>
<keyword evidence="2" id="KW-1003">Cell membrane</keyword>
<evidence type="ECO:0000259" key="10">
    <source>
        <dbReference type="PROSITE" id="PS50222"/>
    </source>
</evidence>
<dbReference type="Gene3D" id="1.10.238.10">
    <property type="entry name" value="EF-hand"/>
    <property type="match status" value="2"/>
</dbReference>
<keyword evidence="5" id="KW-0106">Calcium</keyword>
<gene>
    <name evidence="12" type="primary">efcab7</name>
</gene>